<accession>T1H9Z8</accession>
<dbReference type="GO" id="GO:0040029">
    <property type="term" value="P:epigenetic regulation of gene expression"/>
    <property type="evidence" value="ECO:0007669"/>
    <property type="project" value="UniProtKB-ARBA"/>
</dbReference>
<dbReference type="Gene3D" id="3.30.160.60">
    <property type="entry name" value="Classic Zinc Finger"/>
    <property type="match status" value="8"/>
</dbReference>
<dbReference type="InParanoid" id="T1H9Z8"/>
<evidence type="ECO:0000313" key="10">
    <source>
        <dbReference type="Proteomes" id="UP000015103"/>
    </source>
</evidence>
<dbReference type="PROSITE" id="PS00028">
    <property type="entry name" value="ZINC_FINGER_C2H2_1"/>
    <property type="match status" value="11"/>
</dbReference>
<evidence type="ECO:0000256" key="4">
    <source>
        <dbReference type="ARBA" id="ARBA00022771"/>
    </source>
</evidence>
<keyword evidence="3" id="KW-0677">Repeat</keyword>
<sequence length="795" mass="90057">MIKNRTHIKEGKLVDSPKENKSSDKEEYMKSKSSQQVPSVPFLTSENGEIEIIPLSMKGETDRGTVIVTSNHNSNSKDNKDGNISNGKPYECPECKSCFKRQNHLRMHYRIHTGQRPFKCADCSLKFSTKSALKTHSLKHEGLNIKHFTCDDCGKHFLLQSSLRRHVESSHLTNCVYVCPLCKSDYETYSACQKHLINHMLEDPKLKPIKVDKIADFSDKGNAHLHQSFGDIQNSLSLYGQHFEDCLFIPNTNLDMNSSDIESTSFGTILQSSDLLRCETCSLEFQTLADLNIHKTMHLSEAEVEHACATCHKVFQSVGEYERHIKMHCAEAKFHCCTVCNETFTTDDELNQHYTSHLKEGRVLYSNNGEELKDDQLEKKNVLFVQSSETTVRGKKKLILYNKNEENVSALLQTILQVDKKKEIKSDHHNKCTYCPKSFRKPSDLARHLRIHTGERPYECPRCNKTFNVKSTADCHMKTHTKDRSFRCYICSKTFATSGSLKVHHRLHTGVKPYECPLCDAKFRTSGHKLTHIKSHIKQLTQKGPKINAAMVKTTSVVDNTADLEDQSASVAAENICREMDVVNQMTENTDMHYDAIAHDPTNEFLNNITNIQLNSLANKDNKSDEGECLLTSFEQDGRKLISRQEVPKYVIQAVADENGLHPATFVVSLEQTSIRSTSSDTKFNLLQGIRCLGKKHVNDGRELITTPLLLGTESIQVCLEKYTSKTDLEVHTVVHSLDPDRTCHSCAETFTDEDQLRDHKCSESDTGVKPSALEHSPSFDLNTVVPDFFLFPAE</sequence>
<organism evidence="9 10">
    <name type="scientific">Rhodnius prolixus</name>
    <name type="common">Triatomid bug</name>
    <dbReference type="NCBI Taxonomy" id="13249"/>
    <lineage>
        <taxon>Eukaryota</taxon>
        <taxon>Metazoa</taxon>
        <taxon>Ecdysozoa</taxon>
        <taxon>Arthropoda</taxon>
        <taxon>Hexapoda</taxon>
        <taxon>Insecta</taxon>
        <taxon>Pterygota</taxon>
        <taxon>Neoptera</taxon>
        <taxon>Paraneoptera</taxon>
        <taxon>Hemiptera</taxon>
        <taxon>Heteroptera</taxon>
        <taxon>Panheteroptera</taxon>
        <taxon>Cimicomorpha</taxon>
        <taxon>Reduviidae</taxon>
        <taxon>Triatominae</taxon>
        <taxon>Rhodnius</taxon>
    </lineage>
</organism>
<dbReference type="FunFam" id="3.30.160.60:FF:001818">
    <property type="entry name" value="GDNF-inducible zinc finger protein 1 isoform X1"/>
    <property type="match status" value="1"/>
</dbReference>
<evidence type="ECO:0000256" key="2">
    <source>
        <dbReference type="ARBA" id="ARBA00022723"/>
    </source>
</evidence>
<feature type="domain" description="C2H2-type" evidence="8">
    <location>
        <begin position="486"/>
        <end position="513"/>
    </location>
</feature>
<reference evidence="9" key="1">
    <citation type="submission" date="2015-05" db="UniProtKB">
        <authorList>
            <consortium name="EnsemblMetazoa"/>
        </authorList>
    </citation>
    <scope>IDENTIFICATION</scope>
</reference>
<evidence type="ECO:0000256" key="5">
    <source>
        <dbReference type="ARBA" id="ARBA00022833"/>
    </source>
</evidence>
<dbReference type="VEuPathDB" id="VectorBase:RPRC000852"/>
<keyword evidence="2" id="KW-0479">Metal-binding</keyword>
<dbReference type="PANTHER" id="PTHR24394:SF29">
    <property type="entry name" value="MYONEURIN"/>
    <property type="match status" value="1"/>
</dbReference>
<keyword evidence="6" id="KW-0539">Nucleus</keyword>
<dbReference type="InterPro" id="IPR036236">
    <property type="entry name" value="Znf_C2H2_sf"/>
</dbReference>
<dbReference type="GO" id="GO:0008270">
    <property type="term" value="F:zinc ion binding"/>
    <property type="evidence" value="ECO:0007669"/>
    <property type="project" value="UniProtKB-KW"/>
</dbReference>
<dbReference type="EnsemblMetazoa" id="RPRC000852-RA">
    <property type="protein sequence ID" value="RPRC000852-PA"/>
    <property type="gene ID" value="RPRC000852"/>
</dbReference>
<dbReference type="SMART" id="SM00355">
    <property type="entry name" value="ZnF_C2H2"/>
    <property type="match status" value="12"/>
</dbReference>
<feature type="domain" description="C2H2-type" evidence="8">
    <location>
        <begin position="430"/>
        <end position="457"/>
    </location>
</feature>
<feature type="compositionally biased region" description="Basic and acidic residues" evidence="7">
    <location>
        <begin position="7"/>
        <end position="30"/>
    </location>
</feature>
<keyword evidence="10" id="KW-1185">Reference proteome</keyword>
<dbReference type="EMBL" id="ACPB03020361">
    <property type="status" value="NOT_ANNOTATED_CDS"/>
    <property type="molecule type" value="Genomic_DNA"/>
</dbReference>
<evidence type="ECO:0000256" key="1">
    <source>
        <dbReference type="ARBA" id="ARBA00004123"/>
    </source>
</evidence>
<dbReference type="FunFam" id="3.30.160.60:FF:000446">
    <property type="entry name" value="Zinc finger protein"/>
    <property type="match status" value="2"/>
</dbReference>
<dbReference type="FunFam" id="3.30.160.60:FF:000301">
    <property type="entry name" value="Zinc finger protein 236"/>
    <property type="match status" value="1"/>
</dbReference>
<dbReference type="PANTHER" id="PTHR24394">
    <property type="entry name" value="ZINC FINGER PROTEIN"/>
    <property type="match status" value="1"/>
</dbReference>
<feature type="domain" description="C2H2-type" evidence="8">
    <location>
        <begin position="276"/>
        <end position="303"/>
    </location>
</feature>
<feature type="domain" description="C2H2-type" evidence="8">
    <location>
        <begin position="742"/>
        <end position="771"/>
    </location>
</feature>
<feature type="domain" description="C2H2-type" evidence="8">
    <location>
        <begin position="118"/>
        <end position="145"/>
    </location>
</feature>
<evidence type="ECO:0000313" key="9">
    <source>
        <dbReference type="EnsemblMetazoa" id="RPRC000852-PA"/>
    </source>
</evidence>
<evidence type="ECO:0000256" key="6">
    <source>
        <dbReference type="ARBA" id="ARBA00023242"/>
    </source>
</evidence>
<evidence type="ECO:0000256" key="3">
    <source>
        <dbReference type="ARBA" id="ARBA00022737"/>
    </source>
</evidence>
<dbReference type="GO" id="GO:0000981">
    <property type="term" value="F:DNA-binding transcription factor activity, RNA polymerase II-specific"/>
    <property type="evidence" value="ECO:0007669"/>
    <property type="project" value="TreeGrafter"/>
</dbReference>
<name>T1H9Z8_RHOPR</name>
<dbReference type="Pfam" id="PF13912">
    <property type="entry name" value="zf-C2H2_6"/>
    <property type="match status" value="2"/>
</dbReference>
<dbReference type="STRING" id="13249.T1H9Z8"/>
<feature type="compositionally biased region" description="Polar residues" evidence="7">
    <location>
        <begin position="31"/>
        <end position="43"/>
    </location>
</feature>
<dbReference type="FunFam" id="3.30.160.60:FF:000038">
    <property type="entry name" value="Zinc finger protein 624"/>
    <property type="match status" value="1"/>
</dbReference>
<feature type="region of interest" description="Disordered" evidence="7">
    <location>
        <begin position="1"/>
        <end position="43"/>
    </location>
</feature>
<feature type="domain" description="C2H2-type" evidence="8">
    <location>
        <begin position="177"/>
        <end position="204"/>
    </location>
</feature>
<dbReference type="Pfam" id="PF00096">
    <property type="entry name" value="zf-C2H2"/>
    <property type="match status" value="4"/>
</dbReference>
<dbReference type="PROSITE" id="PS50157">
    <property type="entry name" value="ZINC_FINGER_C2H2_2"/>
    <property type="match status" value="12"/>
</dbReference>
<dbReference type="GO" id="GO:0003682">
    <property type="term" value="F:chromatin binding"/>
    <property type="evidence" value="ECO:0007669"/>
    <property type="project" value="UniProtKB-ARBA"/>
</dbReference>
<dbReference type="eggNOG" id="KOG1721">
    <property type="taxonomic scope" value="Eukaryota"/>
</dbReference>
<dbReference type="InterPro" id="IPR013087">
    <property type="entry name" value="Znf_C2H2_type"/>
</dbReference>
<keyword evidence="4" id="KW-0863">Zinc-finger</keyword>
<dbReference type="SUPFAM" id="SSF57667">
    <property type="entry name" value="beta-beta-alpha zinc fingers"/>
    <property type="match status" value="5"/>
</dbReference>
<evidence type="ECO:0000256" key="7">
    <source>
        <dbReference type="SAM" id="MobiDB-lite"/>
    </source>
</evidence>
<dbReference type="FunFam" id="3.30.160.60:FF:000690">
    <property type="entry name" value="Zinc finger protein 354C"/>
    <property type="match status" value="1"/>
</dbReference>
<dbReference type="OMA" id="ICHESFP"/>
<dbReference type="Proteomes" id="UP000015103">
    <property type="component" value="Unassembled WGS sequence"/>
</dbReference>
<comment type="subcellular location">
    <subcellularLocation>
        <location evidence="1">Nucleus</location>
    </subcellularLocation>
</comment>
<feature type="domain" description="C2H2-type" evidence="8">
    <location>
        <begin position="148"/>
        <end position="171"/>
    </location>
</feature>
<protein>
    <recommendedName>
        <fullName evidence="8">C2H2-type domain-containing protein</fullName>
    </recommendedName>
</protein>
<dbReference type="HOGENOM" id="CLU_353484_0_0_1"/>
<feature type="domain" description="C2H2-type" evidence="8">
    <location>
        <begin position="458"/>
        <end position="485"/>
    </location>
</feature>
<keyword evidence="5" id="KW-0862">Zinc</keyword>
<dbReference type="GO" id="GO:0005634">
    <property type="term" value="C:nucleus"/>
    <property type="evidence" value="ECO:0007669"/>
    <property type="project" value="UniProtKB-SubCell"/>
</dbReference>
<dbReference type="AlphaFoldDB" id="T1H9Z8"/>
<feature type="domain" description="C2H2-type" evidence="8">
    <location>
        <begin position="514"/>
        <end position="541"/>
    </location>
</feature>
<feature type="domain" description="C2H2-type" evidence="8">
    <location>
        <begin position="334"/>
        <end position="362"/>
    </location>
</feature>
<feature type="domain" description="C2H2-type" evidence="8">
    <location>
        <begin position="306"/>
        <end position="333"/>
    </location>
</feature>
<dbReference type="GO" id="GO:0000785">
    <property type="term" value="C:chromatin"/>
    <property type="evidence" value="ECO:0007669"/>
    <property type="project" value="UniProtKB-ARBA"/>
</dbReference>
<proteinExistence type="predicted"/>
<feature type="domain" description="C2H2-type" evidence="8">
    <location>
        <begin position="90"/>
        <end position="117"/>
    </location>
</feature>
<evidence type="ECO:0000259" key="8">
    <source>
        <dbReference type="PROSITE" id="PS50157"/>
    </source>
</evidence>